<evidence type="ECO:0000313" key="2">
    <source>
        <dbReference type="Proteomes" id="UP000830167"/>
    </source>
</evidence>
<dbReference type="RefSeq" id="WP_347438097.1">
    <property type="nucleotide sequence ID" value="NZ_CP089291.1"/>
</dbReference>
<reference evidence="1" key="1">
    <citation type="submission" date="2021-12" db="EMBL/GenBank/DDBJ databases">
        <title>Alicyclobacillaceae gen. nov., sp. nov., isolated from chalcocite enrichment system.</title>
        <authorList>
            <person name="Jiang Z."/>
        </authorList>
    </citation>
    <scope>NUCLEOTIDE SEQUENCE</scope>
    <source>
        <strain evidence="1">MYW30-H2</strain>
    </source>
</reference>
<gene>
    <name evidence="1" type="ORF">LSG31_03890</name>
</gene>
<evidence type="ECO:0000313" key="1">
    <source>
        <dbReference type="EMBL" id="UOF91405.1"/>
    </source>
</evidence>
<organism evidence="1 2">
    <name type="scientific">Fodinisporobacter ferrooxydans</name>
    <dbReference type="NCBI Taxonomy" id="2901836"/>
    <lineage>
        <taxon>Bacteria</taxon>
        <taxon>Bacillati</taxon>
        <taxon>Bacillota</taxon>
        <taxon>Bacilli</taxon>
        <taxon>Bacillales</taxon>
        <taxon>Alicyclobacillaceae</taxon>
        <taxon>Fodinisporobacter</taxon>
    </lineage>
</organism>
<evidence type="ECO:0008006" key="3">
    <source>
        <dbReference type="Google" id="ProtNLM"/>
    </source>
</evidence>
<accession>A0ABY4CLM1</accession>
<dbReference type="EMBL" id="CP089291">
    <property type="protein sequence ID" value="UOF91405.1"/>
    <property type="molecule type" value="Genomic_DNA"/>
</dbReference>
<keyword evidence="2" id="KW-1185">Reference proteome</keyword>
<protein>
    <recommendedName>
        <fullName evidence="3">Flagellar protein FlgN</fullName>
    </recommendedName>
</protein>
<sequence length="155" mass="18138">MRETRIEELAGQLVDCYKKLYNLSKKQQLIMTGQLSIDLQAILSERNELFATIGELQVEFQQAEEQLFTGDPETDSKIVEAIGSYREAFQKEIDRILKSDSYIQVIVDEKKRKIIDSIQLISRTQNAEKQYIKASKNKRFGYLFPDQSRFFDDKK</sequence>
<dbReference type="Proteomes" id="UP000830167">
    <property type="component" value="Chromosome"/>
</dbReference>
<proteinExistence type="predicted"/>
<name>A0ABY4CLM1_9BACL</name>